<reference evidence="7 8" key="1">
    <citation type="submission" date="2017-11" db="EMBL/GenBank/DDBJ databases">
        <title>Taxonomic description and genome sequences of Spirosoma HA7 sp. nov., isolated from pollen microhabitat of Corylus avellana.</title>
        <authorList>
            <person name="Ambika Manirajan B."/>
            <person name="Suarez C."/>
            <person name="Ratering S."/>
            <person name="Geissler-Plaum R."/>
            <person name="Cardinale M."/>
            <person name="Sylvia S."/>
        </authorList>
    </citation>
    <scope>NUCLEOTIDE SEQUENCE [LARGE SCALE GENOMIC DNA]</scope>
    <source>
        <strain evidence="7 8">HA7</strain>
    </source>
</reference>
<dbReference type="EC" id="2.4.1.18" evidence="3"/>
<comment type="similarity">
    <text evidence="2">Belongs to the glycosyl hydrolase 13 family. GlgB subfamily.</text>
</comment>
<comment type="catalytic activity">
    <reaction evidence="1">
        <text>Transfers a segment of a (1-&gt;4)-alpha-D-glucan chain to a primary hydroxy group in a similar glucan chain.</text>
        <dbReference type="EC" id="2.4.1.18"/>
    </reaction>
</comment>
<dbReference type="SUPFAM" id="SSF51011">
    <property type="entry name" value="Glycosyl hydrolase domain"/>
    <property type="match status" value="1"/>
</dbReference>
<dbReference type="InterPro" id="IPR006047">
    <property type="entry name" value="GH13_cat_dom"/>
</dbReference>
<name>A0A2K8Z380_9BACT</name>
<accession>A0A2K8Z380</accession>
<keyword evidence="5" id="KW-0119">Carbohydrate metabolism</keyword>
<dbReference type="InterPro" id="IPR017853">
    <property type="entry name" value="GH"/>
</dbReference>
<evidence type="ECO:0000313" key="8">
    <source>
        <dbReference type="Proteomes" id="UP000232883"/>
    </source>
</evidence>
<dbReference type="PANTHER" id="PTHR43651">
    <property type="entry name" value="1,4-ALPHA-GLUCAN-BRANCHING ENZYME"/>
    <property type="match status" value="1"/>
</dbReference>
<feature type="domain" description="Glycosyl hydrolase family 13 catalytic" evidence="6">
    <location>
        <begin position="546"/>
        <end position="891"/>
    </location>
</feature>
<evidence type="ECO:0000256" key="1">
    <source>
        <dbReference type="ARBA" id="ARBA00000826"/>
    </source>
</evidence>
<evidence type="ECO:0000256" key="4">
    <source>
        <dbReference type="ARBA" id="ARBA00022679"/>
    </source>
</evidence>
<dbReference type="InterPro" id="IPR006048">
    <property type="entry name" value="A-amylase/branching_C"/>
</dbReference>
<protein>
    <recommendedName>
        <fullName evidence="3">1,4-alpha-glucan branching enzyme</fullName>
        <ecNumber evidence="3">2.4.1.18</ecNumber>
    </recommendedName>
</protein>
<dbReference type="KEGG" id="spir:CWM47_22335"/>
<evidence type="ECO:0000256" key="2">
    <source>
        <dbReference type="ARBA" id="ARBA00009000"/>
    </source>
</evidence>
<evidence type="ECO:0000256" key="5">
    <source>
        <dbReference type="ARBA" id="ARBA00023277"/>
    </source>
</evidence>
<dbReference type="GO" id="GO:0003844">
    <property type="term" value="F:1,4-alpha-glucan branching enzyme activity"/>
    <property type="evidence" value="ECO:0007669"/>
    <property type="project" value="UniProtKB-EC"/>
</dbReference>
<dbReference type="SMART" id="SM00642">
    <property type="entry name" value="Aamy"/>
    <property type="match status" value="1"/>
</dbReference>
<evidence type="ECO:0000259" key="6">
    <source>
        <dbReference type="SMART" id="SM00642"/>
    </source>
</evidence>
<gene>
    <name evidence="7" type="ORF">CWM47_22335</name>
</gene>
<sequence>MFVLIHAFSRLASPGLYVWRSEVAGNLVAPFSDDRTTGWSTFQVLLDPQIKPLVQFKLVGRDSEGKGVDWELDDYNRELKRLPDDTFPAEIWIFHNARRILDVDPMTALPQSRLTVHLITLNRYRESQLCLSDANAHEVRFEPGLPDNLGPVFTVDLTGLQQQFFYFRFVKGDKVNGNRTDFEPPIANKVYVADDGNEIWVHSDADIIRDSQPVLRQLTVHVHKESDWNDAPEIHLWQPGSGFEVDLPAEQEDDGWSAHRILLYTNIEYRFYVRYRSLAVVWQEPNRAHRRLTILQETECWTIEGDDVVFDSRPARDLAVTIRIAARPAGGAYAGPFQARVGVLDAGGWSESNLTVSASDSISFSTYQGIALKLDYMRAGTVISSHRFDTPETGDTFDGFSVLSKPIVLREAPPAALFADPPFTILRPGIWEQAGTLHFALHVQDVSRARLKGAWTNTLVDLSLTNDGTFFWAQIPITDIAPLGTDYHKQAYNYILNDDWLIHDPAAQWVEGSTPGKHSLLFNPDRHQWRSYSWQRPGWEYLIIYQIHPARFSDRHPELSPLLQVAREIDEQAGHLRDLGVTAIELLPVNEVGSPIYGWGYDPAFFFAVEANYGGPADLQELADTCHAHGIALILDVEFNHTGNTDNILFSTAHDTFIDGDTQWGPLINFDNPICRFFFRTNLIYLAETFRIDGFRFDHTDTIINGHKQQGYINVPGSGGGWEFLNDMRQALKKLDPNIVMIAEELPNDWYLTSQGAMDSQWCDDFHDRMVDVCRRRESVFRLGQALELTNPVYQHWYSATNYAESHDEVGNEDNRIAKCAEFGSGLRLAKVALATVLLGRGLPHIFMGGEAGETRQFAKDKLDTLPLAVYRSDVNQKNVLAWFQILCGLRKNDSRIKGPSPLNVRYADGNLLAFSRGGAGEFFIVLNFGTWSGSIGLSTLNLPDGVYCELWNSTWPAFAISGEWENEHTNWGRDARLSRNNSLNIPDFGVVVLERV</sequence>
<dbReference type="GO" id="GO:0005975">
    <property type="term" value="P:carbohydrate metabolic process"/>
    <property type="evidence" value="ECO:0007669"/>
    <property type="project" value="InterPro"/>
</dbReference>
<dbReference type="Proteomes" id="UP000232883">
    <property type="component" value="Chromosome"/>
</dbReference>
<evidence type="ECO:0000313" key="7">
    <source>
        <dbReference type="EMBL" id="AUD04337.1"/>
    </source>
</evidence>
<proteinExistence type="inferred from homology"/>
<dbReference type="EMBL" id="CP025096">
    <property type="protein sequence ID" value="AUD04337.1"/>
    <property type="molecule type" value="Genomic_DNA"/>
</dbReference>
<dbReference type="AlphaFoldDB" id="A0A2K8Z380"/>
<dbReference type="Pfam" id="PF02806">
    <property type="entry name" value="Alpha-amylase_C"/>
    <property type="match status" value="1"/>
</dbReference>
<dbReference type="OrthoDB" id="9761875at2"/>
<dbReference type="SUPFAM" id="SSF51445">
    <property type="entry name" value="(Trans)glycosidases"/>
    <property type="match status" value="1"/>
</dbReference>
<dbReference type="Pfam" id="PF00128">
    <property type="entry name" value="Alpha-amylase"/>
    <property type="match status" value="1"/>
</dbReference>
<dbReference type="GO" id="GO:0043169">
    <property type="term" value="F:cation binding"/>
    <property type="evidence" value="ECO:0007669"/>
    <property type="project" value="InterPro"/>
</dbReference>
<evidence type="ECO:0000256" key="3">
    <source>
        <dbReference type="ARBA" id="ARBA00012541"/>
    </source>
</evidence>
<dbReference type="Gene3D" id="3.20.20.80">
    <property type="entry name" value="Glycosidases"/>
    <property type="match status" value="1"/>
</dbReference>
<keyword evidence="4" id="KW-0808">Transferase</keyword>
<keyword evidence="8" id="KW-1185">Reference proteome</keyword>
<dbReference type="RefSeq" id="WP_100990403.1">
    <property type="nucleotide sequence ID" value="NZ_CP025096.1"/>
</dbReference>
<organism evidence="7 8">
    <name type="scientific">Spirosoma pollinicola</name>
    <dbReference type="NCBI Taxonomy" id="2057025"/>
    <lineage>
        <taxon>Bacteria</taxon>
        <taxon>Pseudomonadati</taxon>
        <taxon>Bacteroidota</taxon>
        <taxon>Cytophagia</taxon>
        <taxon>Cytophagales</taxon>
        <taxon>Cytophagaceae</taxon>
        <taxon>Spirosoma</taxon>
    </lineage>
</organism>